<feature type="domain" description="N-acetyltransferase" evidence="1">
    <location>
        <begin position="11"/>
        <end position="177"/>
    </location>
</feature>
<dbReference type="PANTHER" id="PTHR43792:SF1">
    <property type="entry name" value="N-ACETYLTRANSFERASE DOMAIN-CONTAINING PROTEIN"/>
    <property type="match status" value="1"/>
</dbReference>
<organism evidence="2 3">
    <name type="scientific">Demequina lutea</name>
    <dbReference type="NCBI Taxonomy" id="431489"/>
    <lineage>
        <taxon>Bacteria</taxon>
        <taxon>Bacillati</taxon>
        <taxon>Actinomycetota</taxon>
        <taxon>Actinomycetes</taxon>
        <taxon>Micrococcales</taxon>
        <taxon>Demequinaceae</taxon>
        <taxon>Demequina</taxon>
    </lineage>
</organism>
<dbReference type="RefSeq" id="WP_062075410.1">
    <property type="nucleotide sequence ID" value="NZ_BBRC01000008.1"/>
</dbReference>
<dbReference type="EC" id="2.3.1.82" evidence="2"/>
<dbReference type="Proteomes" id="UP000547973">
    <property type="component" value="Unassembled WGS sequence"/>
</dbReference>
<sequence>MPDPILRTARLTVRPMTLADADDLASRRSDPETAHLQGWEVPYPLERAVALIDDMIARGGPAPGGWSQFACVRHQDGVIVGDVALHLDEQGHNGEIGYTLHIWARGQGYATEASTAVLNYAFTVWNLHRCAASIDPRNAASRRVLEHLGFRHEGTMIESFWQGETVTDDARFGLLRREWQARRAEARSRADVLSASGQPH</sequence>
<dbReference type="PANTHER" id="PTHR43792">
    <property type="entry name" value="GNAT FAMILY, PUTATIVE (AFU_ORTHOLOGUE AFUA_3G00765)-RELATED-RELATED"/>
    <property type="match status" value="1"/>
</dbReference>
<name>A0A7Y9Z749_9MICO</name>
<dbReference type="Gene3D" id="3.40.630.30">
    <property type="match status" value="1"/>
</dbReference>
<keyword evidence="3" id="KW-1185">Reference proteome</keyword>
<dbReference type="EMBL" id="JACBZO010000001">
    <property type="protein sequence ID" value="NYI40047.1"/>
    <property type="molecule type" value="Genomic_DNA"/>
</dbReference>
<dbReference type="AlphaFoldDB" id="A0A7Y9Z749"/>
<proteinExistence type="predicted"/>
<keyword evidence="2" id="KW-0808">Transferase</keyword>
<dbReference type="OrthoDB" id="9132139at2"/>
<gene>
    <name evidence="2" type="ORF">BKA03_000166</name>
</gene>
<keyword evidence="2" id="KW-0012">Acyltransferase</keyword>
<dbReference type="GO" id="GO:0047663">
    <property type="term" value="F:aminoglycoside 6'-N-acetyltransferase activity"/>
    <property type="evidence" value="ECO:0007669"/>
    <property type="project" value="UniProtKB-EC"/>
</dbReference>
<accession>A0A7Y9Z749</accession>
<evidence type="ECO:0000313" key="2">
    <source>
        <dbReference type="EMBL" id="NYI40047.1"/>
    </source>
</evidence>
<evidence type="ECO:0000313" key="3">
    <source>
        <dbReference type="Proteomes" id="UP000547973"/>
    </source>
</evidence>
<dbReference type="InterPro" id="IPR051531">
    <property type="entry name" value="N-acetyltransferase"/>
</dbReference>
<dbReference type="PROSITE" id="PS51186">
    <property type="entry name" value="GNAT"/>
    <property type="match status" value="1"/>
</dbReference>
<dbReference type="InterPro" id="IPR000182">
    <property type="entry name" value="GNAT_dom"/>
</dbReference>
<evidence type="ECO:0000259" key="1">
    <source>
        <dbReference type="PROSITE" id="PS51186"/>
    </source>
</evidence>
<reference evidence="2 3" key="1">
    <citation type="submission" date="2020-07" db="EMBL/GenBank/DDBJ databases">
        <title>Sequencing the genomes of 1000 actinobacteria strains.</title>
        <authorList>
            <person name="Klenk H.-P."/>
        </authorList>
    </citation>
    <scope>NUCLEOTIDE SEQUENCE [LARGE SCALE GENOMIC DNA]</scope>
    <source>
        <strain evidence="2 3">DSM 19970</strain>
    </source>
</reference>
<dbReference type="SUPFAM" id="SSF55729">
    <property type="entry name" value="Acyl-CoA N-acyltransferases (Nat)"/>
    <property type="match status" value="1"/>
</dbReference>
<comment type="caution">
    <text evidence="2">The sequence shown here is derived from an EMBL/GenBank/DDBJ whole genome shotgun (WGS) entry which is preliminary data.</text>
</comment>
<dbReference type="InterPro" id="IPR016181">
    <property type="entry name" value="Acyl_CoA_acyltransferase"/>
</dbReference>
<dbReference type="Pfam" id="PF13302">
    <property type="entry name" value="Acetyltransf_3"/>
    <property type="match status" value="1"/>
</dbReference>
<protein>
    <submittedName>
        <fullName evidence="2">Aminoglycoside 6'-N-acetyltransferase</fullName>
        <ecNumber evidence="2">2.3.1.82</ecNumber>
    </submittedName>
</protein>